<feature type="domain" description="AMP-dependent synthetase/ligase" evidence="6">
    <location>
        <begin position="344"/>
        <end position="441"/>
    </location>
</feature>
<dbReference type="InterPro" id="IPR020845">
    <property type="entry name" value="AMP-binding_CS"/>
</dbReference>
<comment type="pathway">
    <text evidence="1">Phytoalexin biosynthesis; 3,4',5-trihydroxystilbene biosynthesis; 3,4',5-trihydroxystilbene from trans-4-coumarate: step 1/2.</text>
</comment>
<dbReference type="PANTHER" id="PTHR43859">
    <property type="entry name" value="ACYL-ACTIVATING ENZYME"/>
    <property type="match status" value="1"/>
</dbReference>
<dbReference type="FunFam" id="3.30.300.30:FF:000008">
    <property type="entry name" value="2,3-dihydroxybenzoate-AMP ligase"/>
    <property type="match status" value="1"/>
</dbReference>
<dbReference type="GO" id="GO:0009698">
    <property type="term" value="P:phenylpropanoid metabolic process"/>
    <property type="evidence" value="ECO:0007669"/>
    <property type="project" value="UniProtKB-KW"/>
</dbReference>
<dbReference type="AlphaFoldDB" id="A0AAW2SUW9"/>
<dbReference type="SUPFAM" id="SSF56801">
    <property type="entry name" value="Acetyl-CoA synthetase-like"/>
    <property type="match status" value="1"/>
</dbReference>
<protein>
    <submittedName>
        <fullName evidence="8">Acyl-activating enzyme 9</fullName>
    </submittedName>
</protein>
<dbReference type="Gene3D" id="3.30.300.30">
    <property type="match status" value="1"/>
</dbReference>
<feature type="domain" description="AMP-dependent synthetase/ligase" evidence="6">
    <location>
        <begin position="94"/>
        <end position="330"/>
    </location>
</feature>
<evidence type="ECO:0000256" key="5">
    <source>
        <dbReference type="SAM" id="MobiDB-lite"/>
    </source>
</evidence>
<gene>
    <name evidence="8" type="ORF">Scaly_0071900</name>
</gene>
<dbReference type="GO" id="GO:0016874">
    <property type="term" value="F:ligase activity"/>
    <property type="evidence" value="ECO:0007669"/>
    <property type="project" value="UniProtKB-KW"/>
</dbReference>
<dbReference type="EMBL" id="JACGWM010000001">
    <property type="protein sequence ID" value="KAL0396235.1"/>
    <property type="molecule type" value="Genomic_DNA"/>
</dbReference>
<organism evidence="8">
    <name type="scientific">Sesamum calycinum</name>
    <dbReference type="NCBI Taxonomy" id="2727403"/>
    <lineage>
        <taxon>Eukaryota</taxon>
        <taxon>Viridiplantae</taxon>
        <taxon>Streptophyta</taxon>
        <taxon>Embryophyta</taxon>
        <taxon>Tracheophyta</taxon>
        <taxon>Spermatophyta</taxon>
        <taxon>Magnoliopsida</taxon>
        <taxon>eudicotyledons</taxon>
        <taxon>Gunneridae</taxon>
        <taxon>Pentapetalae</taxon>
        <taxon>asterids</taxon>
        <taxon>lamiids</taxon>
        <taxon>Lamiales</taxon>
        <taxon>Pedaliaceae</taxon>
        <taxon>Sesamum</taxon>
    </lineage>
</organism>
<comment type="similarity">
    <text evidence="2">Belongs to the ATP-dependent AMP-binding enzyme family.</text>
</comment>
<dbReference type="PANTHER" id="PTHR43859:SF53">
    <property type="entry name" value="ACYL-ACTIVATING ENZYME 4-RELATED"/>
    <property type="match status" value="1"/>
</dbReference>
<evidence type="ECO:0000256" key="2">
    <source>
        <dbReference type="ARBA" id="ARBA00006432"/>
    </source>
</evidence>
<dbReference type="Pfam" id="PF00501">
    <property type="entry name" value="AMP-binding"/>
    <property type="match status" value="2"/>
</dbReference>
<keyword evidence="4" id="KW-0587">Phenylpropanoid metabolism</keyword>
<dbReference type="InterPro" id="IPR000873">
    <property type="entry name" value="AMP-dep_synth/lig_dom"/>
</dbReference>
<dbReference type="InterPro" id="IPR042099">
    <property type="entry name" value="ANL_N_sf"/>
</dbReference>
<evidence type="ECO:0000256" key="1">
    <source>
        <dbReference type="ARBA" id="ARBA00004930"/>
    </source>
</evidence>
<evidence type="ECO:0000259" key="6">
    <source>
        <dbReference type="Pfam" id="PF00501"/>
    </source>
</evidence>
<comment type="caution">
    <text evidence="8">The sequence shown here is derived from an EMBL/GenBank/DDBJ whole genome shotgun (WGS) entry which is preliminary data.</text>
</comment>
<feature type="compositionally biased region" description="Polar residues" evidence="5">
    <location>
        <begin position="588"/>
        <end position="605"/>
    </location>
</feature>
<dbReference type="Gene3D" id="3.40.50.12780">
    <property type="entry name" value="N-terminal domain of ligase-like"/>
    <property type="match status" value="2"/>
</dbReference>
<dbReference type="InterPro" id="IPR025110">
    <property type="entry name" value="AMP-bd_C"/>
</dbReference>
<name>A0AAW2SUW9_9LAMI</name>
<accession>A0AAW2SUW9</accession>
<feature type="domain" description="AMP-binding enzyme C-terminal" evidence="7">
    <location>
        <begin position="492"/>
        <end position="569"/>
    </location>
</feature>
<evidence type="ECO:0000259" key="7">
    <source>
        <dbReference type="Pfam" id="PF13193"/>
    </source>
</evidence>
<dbReference type="Pfam" id="PF13193">
    <property type="entry name" value="AMP-binding_C"/>
    <property type="match status" value="1"/>
</dbReference>
<sequence length="605" mass="66033">MYPLRQTHASSSLLSSSSAFHEKLAAPWRKSCPPSTNYFQSSAKKSTIIKASLSLPLSNSSSTLPLTPETETAKKVQPRSAANACPLTPMDFLERAAVVYGDCPSILYNETSRTWAETHTRCLKLASSIVSLGIKKGDVVSVVAPNVPAMCELHFSVPMAGAVLNNINLRLDANAMSNILQHGGSKLVFVDFQSASVVEEAVSMFPSGLSRPVLVFIDDHYENHVNGSSAVKINGSHRLDYEEMVGNGDPAFKWIRPHSEWEPITLNYTSGTTSSPKGVVSSHRGAFLVSVTSLLEWAVPKQPVYLWTLPMFHANGWGYAWGMAAVGGANKTSGYSRPRNDRWAPPPAAVLGRAESLGFIVSHGYGLTETGGPVVTCAWKQEWNNLAGRERAQLKARQGVGMIGCPEVDVVEPDSGKSVARDGSTMGEIVLRGGSTMLGYLKDPEGTSKCMREDGWFYTGDVGVMHPDGYLEVKDRSKDVIICGGENLSSVEVESVLYSHPAVNEAAVVARPDRYWGEIPCAFVSVKEEVVEKPTEKEIREFCKARLPLYMVPRMVVFKEELPKTSTGKIQKFLLRDMAKDLEKGKFSSRSVSNQSQNKCDTLVM</sequence>
<evidence type="ECO:0000313" key="8">
    <source>
        <dbReference type="EMBL" id="KAL0396235.1"/>
    </source>
</evidence>
<evidence type="ECO:0000256" key="3">
    <source>
        <dbReference type="ARBA" id="ARBA00022598"/>
    </source>
</evidence>
<reference evidence="8" key="2">
    <citation type="journal article" date="2024" name="Plant">
        <title>Genomic evolution and insights into agronomic trait innovations of Sesamum species.</title>
        <authorList>
            <person name="Miao H."/>
            <person name="Wang L."/>
            <person name="Qu L."/>
            <person name="Liu H."/>
            <person name="Sun Y."/>
            <person name="Le M."/>
            <person name="Wang Q."/>
            <person name="Wei S."/>
            <person name="Zheng Y."/>
            <person name="Lin W."/>
            <person name="Duan Y."/>
            <person name="Cao H."/>
            <person name="Xiong S."/>
            <person name="Wang X."/>
            <person name="Wei L."/>
            <person name="Li C."/>
            <person name="Ma Q."/>
            <person name="Ju M."/>
            <person name="Zhao R."/>
            <person name="Li G."/>
            <person name="Mu C."/>
            <person name="Tian Q."/>
            <person name="Mei H."/>
            <person name="Zhang T."/>
            <person name="Gao T."/>
            <person name="Zhang H."/>
        </authorList>
    </citation>
    <scope>NUCLEOTIDE SEQUENCE</scope>
    <source>
        <strain evidence="8">KEN8</strain>
    </source>
</reference>
<dbReference type="PROSITE" id="PS00455">
    <property type="entry name" value="AMP_BINDING"/>
    <property type="match status" value="1"/>
</dbReference>
<keyword evidence="3" id="KW-0436">Ligase</keyword>
<feature type="region of interest" description="Disordered" evidence="5">
    <location>
        <begin position="586"/>
        <end position="605"/>
    </location>
</feature>
<proteinExistence type="inferred from homology"/>
<evidence type="ECO:0000256" key="4">
    <source>
        <dbReference type="ARBA" id="ARBA00023051"/>
    </source>
</evidence>
<reference evidence="8" key="1">
    <citation type="submission" date="2020-06" db="EMBL/GenBank/DDBJ databases">
        <authorList>
            <person name="Li T."/>
            <person name="Hu X."/>
            <person name="Zhang T."/>
            <person name="Song X."/>
            <person name="Zhang H."/>
            <person name="Dai N."/>
            <person name="Sheng W."/>
            <person name="Hou X."/>
            <person name="Wei L."/>
        </authorList>
    </citation>
    <scope>NUCLEOTIDE SEQUENCE</scope>
    <source>
        <strain evidence="8">KEN8</strain>
        <tissue evidence="8">Leaf</tissue>
    </source>
</reference>
<dbReference type="InterPro" id="IPR045851">
    <property type="entry name" value="AMP-bd_C_sf"/>
</dbReference>